<dbReference type="Proteomes" id="UP000663848">
    <property type="component" value="Unassembled WGS sequence"/>
</dbReference>
<dbReference type="AlphaFoldDB" id="A0A818WQN7"/>
<name>A0A818WQN7_9BILA</name>
<dbReference type="EMBL" id="CAJNYT010005318">
    <property type="protein sequence ID" value="CAF3729020.1"/>
    <property type="molecule type" value="Genomic_DNA"/>
</dbReference>
<gene>
    <name evidence="1" type="ORF">GRG538_LOCUS30142</name>
    <name evidence="2" type="ORF">QYT958_LOCUS22378</name>
</gene>
<reference evidence="1" key="1">
    <citation type="submission" date="2021-02" db="EMBL/GenBank/DDBJ databases">
        <authorList>
            <person name="Nowell W R."/>
        </authorList>
    </citation>
    <scope>NUCLEOTIDE SEQUENCE</scope>
</reference>
<proteinExistence type="predicted"/>
<evidence type="ECO:0000313" key="2">
    <source>
        <dbReference type="EMBL" id="CAF4774900.1"/>
    </source>
</evidence>
<accession>A0A818WQN7</accession>
<dbReference type="EMBL" id="CAJOBR010004274">
    <property type="protein sequence ID" value="CAF4774900.1"/>
    <property type="molecule type" value="Genomic_DNA"/>
</dbReference>
<dbReference type="Proteomes" id="UP000663872">
    <property type="component" value="Unassembled WGS sequence"/>
</dbReference>
<evidence type="ECO:0000313" key="1">
    <source>
        <dbReference type="EMBL" id="CAF3729020.1"/>
    </source>
</evidence>
<sequence>MSKNNEIDDFIGIFPATLEFQLWMLHPYDKNGKEIAFQGIRYCTDDDTCQCKRCKKNRINELPYERSLSANLLHLTGLHMNDINYSEVTKYEETLVFDYLRHLHEFWKYVTGLCLLAGENGIEILRQFNNGLFDKPFVYDRQLHIPCPNVPDSNRNKKNTSVL</sequence>
<evidence type="ECO:0000313" key="3">
    <source>
        <dbReference type="Proteomes" id="UP000663872"/>
    </source>
</evidence>
<comment type="caution">
    <text evidence="1">The sequence shown here is derived from an EMBL/GenBank/DDBJ whole genome shotgun (WGS) entry which is preliminary data.</text>
</comment>
<organism evidence="1 3">
    <name type="scientific">Rotaria socialis</name>
    <dbReference type="NCBI Taxonomy" id="392032"/>
    <lineage>
        <taxon>Eukaryota</taxon>
        <taxon>Metazoa</taxon>
        <taxon>Spiralia</taxon>
        <taxon>Gnathifera</taxon>
        <taxon>Rotifera</taxon>
        <taxon>Eurotatoria</taxon>
        <taxon>Bdelloidea</taxon>
        <taxon>Philodinida</taxon>
        <taxon>Philodinidae</taxon>
        <taxon>Rotaria</taxon>
    </lineage>
</organism>
<protein>
    <submittedName>
        <fullName evidence="1">Uncharacterized protein</fullName>
    </submittedName>
</protein>